<keyword evidence="8" id="KW-1185">Reference proteome</keyword>
<dbReference type="CDD" id="cd02440">
    <property type="entry name" value="AdoMet_MTases"/>
    <property type="match status" value="1"/>
</dbReference>
<evidence type="ECO:0000256" key="1">
    <source>
        <dbReference type="ARBA" id="ARBA00022603"/>
    </source>
</evidence>
<dbReference type="InterPro" id="IPR030391">
    <property type="entry name" value="MeTrfase_TrmA_CS"/>
</dbReference>
<protein>
    <submittedName>
        <fullName evidence="7">Methyltransferase domain-containing protein</fullName>
    </submittedName>
</protein>
<evidence type="ECO:0000256" key="5">
    <source>
        <dbReference type="PROSITE-ProRule" id="PRU10015"/>
    </source>
</evidence>
<feature type="active site" description="Nucleophile" evidence="4">
    <location>
        <position position="365"/>
    </location>
</feature>
<keyword evidence="2 4" id="KW-0808">Transferase</keyword>
<dbReference type="InterPro" id="IPR029063">
    <property type="entry name" value="SAM-dependent_MTases_sf"/>
</dbReference>
<dbReference type="PROSITE" id="PS01231">
    <property type="entry name" value="TRMA_2"/>
    <property type="match status" value="1"/>
</dbReference>
<dbReference type="GO" id="GO:0032259">
    <property type="term" value="P:methylation"/>
    <property type="evidence" value="ECO:0007669"/>
    <property type="project" value="UniProtKB-KW"/>
</dbReference>
<evidence type="ECO:0000256" key="6">
    <source>
        <dbReference type="SAM" id="MobiDB-lite"/>
    </source>
</evidence>
<dbReference type="InterPro" id="IPR010280">
    <property type="entry name" value="U5_MeTrfase_fam"/>
</dbReference>
<feature type="binding site" evidence="4">
    <location>
        <position position="292"/>
    </location>
    <ligand>
        <name>S-adenosyl-L-methionine</name>
        <dbReference type="ChEBI" id="CHEBI:59789"/>
    </ligand>
</feature>
<organism evidence="7 8">
    <name type="scientific">Flavimobilis rhizosphaerae</name>
    <dbReference type="NCBI Taxonomy" id="2775421"/>
    <lineage>
        <taxon>Bacteria</taxon>
        <taxon>Bacillati</taxon>
        <taxon>Actinomycetota</taxon>
        <taxon>Actinomycetes</taxon>
        <taxon>Micrococcales</taxon>
        <taxon>Jonesiaceae</taxon>
        <taxon>Flavimobilis</taxon>
    </lineage>
</organism>
<dbReference type="PANTHER" id="PTHR11061">
    <property type="entry name" value="RNA M5U METHYLTRANSFERASE"/>
    <property type="match status" value="1"/>
</dbReference>
<evidence type="ECO:0000313" key="7">
    <source>
        <dbReference type="EMBL" id="MBD9699330.1"/>
    </source>
</evidence>
<evidence type="ECO:0000256" key="3">
    <source>
        <dbReference type="ARBA" id="ARBA00022691"/>
    </source>
</evidence>
<feature type="binding site" evidence="4">
    <location>
        <position position="243"/>
    </location>
    <ligand>
        <name>S-adenosyl-L-methionine</name>
        <dbReference type="ChEBI" id="CHEBI:59789"/>
    </ligand>
</feature>
<feature type="active site" evidence="5">
    <location>
        <position position="365"/>
    </location>
</feature>
<comment type="caution">
    <text evidence="7">The sequence shown here is derived from an EMBL/GenBank/DDBJ whole genome shotgun (WGS) entry which is preliminary data.</text>
</comment>
<dbReference type="PROSITE" id="PS51687">
    <property type="entry name" value="SAM_MT_RNA_M5U"/>
    <property type="match status" value="1"/>
</dbReference>
<dbReference type="PROSITE" id="PS01230">
    <property type="entry name" value="TRMA_1"/>
    <property type="match status" value="1"/>
</dbReference>
<dbReference type="Proteomes" id="UP000642107">
    <property type="component" value="Unassembled WGS sequence"/>
</dbReference>
<evidence type="ECO:0000256" key="2">
    <source>
        <dbReference type="ARBA" id="ARBA00022679"/>
    </source>
</evidence>
<evidence type="ECO:0000313" key="8">
    <source>
        <dbReference type="Proteomes" id="UP000642107"/>
    </source>
</evidence>
<dbReference type="RefSeq" id="WP_192279661.1">
    <property type="nucleotide sequence ID" value="NZ_JACZDF010000003.1"/>
</dbReference>
<dbReference type="Gene3D" id="2.40.50.1070">
    <property type="match status" value="1"/>
</dbReference>
<proteinExistence type="inferred from homology"/>
<comment type="similarity">
    <text evidence="4">Belongs to the class I-like SAM-binding methyltransferase superfamily. RNA M5U methyltransferase family.</text>
</comment>
<dbReference type="SUPFAM" id="SSF53335">
    <property type="entry name" value="S-adenosyl-L-methionine-dependent methyltransferases"/>
    <property type="match status" value="1"/>
</dbReference>
<gene>
    <name evidence="7" type="ORF">IGS67_07470</name>
</gene>
<accession>A0ABR9DQD2</accession>
<sequence>MRCDYFDAGVCRSCTHLGEPSTDQLAAKVAHVRHLLADVPSASDAVWLDPVASPPVGFRNKAKMVVGGTVDAPTLGILDASGRGVDLQRCGLHEAPLAAALPVLAAFVTRARLEPYDVPARRGELKHVLVTLSADDELMVRFVVRSTEPEARVRKHLPWLLDALPGLRVVSLNVQPEHKAVLEGPREIVLTEESSLLMRVGGLGLHLRPQSFFQTNTQVAAALYARGAAWVADVRPRSVWDLYCGVGGFALAAARALDPQPDGSVPEASSPGPSSVATSRLDGSVPDVVGVELSEEAIVSATLTATSQGIPARFVAGDATAFALSATPDEVPDLVIVNPPRRGIGEELAGWLESSGVPNVLYSSCNARTLASDLRAMPSLTVREAVLLDMFPQTPHYEVATLLSRDSAPGSR</sequence>
<dbReference type="Gene3D" id="3.40.50.150">
    <property type="entry name" value="Vaccinia Virus protein VP39"/>
    <property type="match status" value="2"/>
</dbReference>
<feature type="region of interest" description="Disordered" evidence="6">
    <location>
        <begin position="260"/>
        <end position="281"/>
    </location>
</feature>
<dbReference type="InterPro" id="IPR030390">
    <property type="entry name" value="MeTrfase_TrmA_AS"/>
</dbReference>
<feature type="binding site" evidence="4">
    <location>
        <position position="338"/>
    </location>
    <ligand>
        <name>S-adenosyl-L-methionine</name>
        <dbReference type="ChEBI" id="CHEBI:59789"/>
    </ligand>
</feature>
<evidence type="ECO:0000256" key="4">
    <source>
        <dbReference type="PROSITE-ProRule" id="PRU01024"/>
    </source>
</evidence>
<dbReference type="Pfam" id="PF05958">
    <property type="entry name" value="tRNA_U5-meth_tr"/>
    <property type="match status" value="1"/>
</dbReference>
<feature type="binding site" evidence="4">
    <location>
        <position position="214"/>
    </location>
    <ligand>
        <name>S-adenosyl-L-methionine</name>
        <dbReference type="ChEBI" id="CHEBI:59789"/>
    </ligand>
</feature>
<name>A0ABR9DQD2_9MICO</name>
<keyword evidence="3 4" id="KW-0949">S-adenosyl-L-methionine</keyword>
<dbReference type="GO" id="GO:0008168">
    <property type="term" value="F:methyltransferase activity"/>
    <property type="evidence" value="ECO:0007669"/>
    <property type="project" value="UniProtKB-KW"/>
</dbReference>
<dbReference type="PANTHER" id="PTHR11061:SF30">
    <property type="entry name" value="TRNA (URACIL(54)-C(5))-METHYLTRANSFERASE"/>
    <property type="match status" value="1"/>
</dbReference>
<dbReference type="EMBL" id="JACZDF010000003">
    <property type="protein sequence ID" value="MBD9699330.1"/>
    <property type="molecule type" value="Genomic_DNA"/>
</dbReference>
<keyword evidence="1 4" id="KW-0489">Methyltransferase</keyword>
<reference evidence="7 8" key="1">
    <citation type="submission" date="2020-09" db="EMBL/GenBank/DDBJ databases">
        <title>Flavimobilis rhizosphaerae sp. nov., isolated from rhizosphere soil of Spartina alterniflora.</title>
        <authorList>
            <person name="Hanqin C."/>
        </authorList>
    </citation>
    <scope>NUCLEOTIDE SEQUENCE [LARGE SCALE GENOMIC DNA]</scope>
    <source>
        <strain evidence="7 8">GY 10621</strain>
    </source>
</reference>